<dbReference type="EMBL" id="JACHIU010000001">
    <property type="protein sequence ID" value="MBB6472918.1"/>
    <property type="molecule type" value="Genomic_DNA"/>
</dbReference>
<keyword evidence="3" id="KW-1185">Reference proteome</keyword>
<evidence type="ECO:0000313" key="2">
    <source>
        <dbReference type="EMBL" id="MBB6472918.1"/>
    </source>
</evidence>
<comment type="caution">
    <text evidence="2">The sequence shown here is derived from an EMBL/GenBank/DDBJ whole genome shotgun (WGS) entry which is preliminary data.</text>
</comment>
<feature type="region of interest" description="Disordered" evidence="1">
    <location>
        <begin position="1"/>
        <end position="22"/>
    </location>
</feature>
<accession>A0A7X0IFA9</accession>
<sequence length="560" mass="60416">MGQPQPGTGPLSPDFTGMDPPQMDAFINTLDHARSQIAEHTEAIRLALNAAALPTSSLNPITEIEHWIDTKLVELRRRNETARATSNLPGWTPEGTPHLIPYKEETHLTPAEARALGTALATRYKTIDPGALFDPGLDEKYQHIIDTLADHTADPNVTAAFFATLGLRHTLTLRHHLRRGLQESDDSAVDTVSKAFATAVTAGTATPGFATIANAMKNRAESHNDQQAIGDLISTGRFPTEWLAQVAAAQIFTLDAKATGKTLTPYLNALAEDPSAARLAIALATKDTPLPKDTFTTLVPPTPPTPDKRPDLATFLRTLNTRTSTDPTSADAFGKLLAAASGAYNEKDGAHTPEASRFAFTVMTTLDDVNLGEETRVHLSEIAGSYATEILEGANLGDRNHILDSSNTPVDSSLPGLKPAFRLSPEDTYRFLKTFTNNLANQIPFHAGMDRLTTRLVDEAVPQMIKSNDPTRLDDIFGALGNVRGFELTAREAWGNAKDQAAEETRQLQSLLIGNAMGVVGLAFEGGKAMIYTGLSAVCPTTTPPRMSLRVRSTRSERLT</sequence>
<dbReference type="Proteomes" id="UP000555564">
    <property type="component" value="Unassembled WGS sequence"/>
</dbReference>
<protein>
    <submittedName>
        <fullName evidence="2">Uncharacterized protein</fullName>
    </submittedName>
</protein>
<reference evidence="2 3" key="1">
    <citation type="submission" date="2020-08" db="EMBL/GenBank/DDBJ databases">
        <title>Sequencing the genomes of 1000 actinobacteria strains.</title>
        <authorList>
            <person name="Klenk H.-P."/>
        </authorList>
    </citation>
    <scope>NUCLEOTIDE SEQUENCE [LARGE SCALE GENOMIC DNA]</scope>
    <source>
        <strain evidence="2 3">DSM 44936</strain>
    </source>
</reference>
<dbReference type="AlphaFoldDB" id="A0A7X0IFA9"/>
<proteinExistence type="predicted"/>
<name>A0A7X0IFA9_9ACTN</name>
<evidence type="ECO:0000313" key="3">
    <source>
        <dbReference type="Proteomes" id="UP000555564"/>
    </source>
</evidence>
<organism evidence="2 3">
    <name type="scientific">Sphaerisporangium rubeum</name>
    <dbReference type="NCBI Taxonomy" id="321317"/>
    <lineage>
        <taxon>Bacteria</taxon>
        <taxon>Bacillati</taxon>
        <taxon>Actinomycetota</taxon>
        <taxon>Actinomycetes</taxon>
        <taxon>Streptosporangiales</taxon>
        <taxon>Streptosporangiaceae</taxon>
        <taxon>Sphaerisporangium</taxon>
    </lineage>
</organism>
<gene>
    <name evidence="2" type="ORF">BJ992_002349</name>
</gene>
<evidence type="ECO:0000256" key="1">
    <source>
        <dbReference type="SAM" id="MobiDB-lite"/>
    </source>
</evidence>
<dbReference type="RefSeq" id="WP_184980335.1">
    <property type="nucleotide sequence ID" value="NZ_BAAALO010000032.1"/>
</dbReference>